<evidence type="ECO:0000313" key="1">
    <source>
        <dbReference type="EMBL" id="OMD30147.1"/>
    </source>
</evidence>
<accession>A0A1R0X6A0</accession>
<dbReference type="Proteomes" id="UP000187465">
    <property type="component" value="Unassembled WGS sequence"/>
</dbReference>
<name>A0A1R0X6A0_9BACL</name>
<protein>
    <submittedName>
        <fullName evidence="1">Uncharacterized protein</fullName>
    </submittedName>
</protein>
<proteinExistence type="predicted"/>
<dbReference type="RefSeq" id="WP_076100716.1">
    <property type="nucleotide sequence ID" value="NZ_MKQN01000051.1"/>
</dbReference>
<sequence length="99" mass="11528">MFFRRKFSFWLSIISIIICLSDYLGVGIANIILVRLNPIIDTLIFTEPFESFMVDVNNPRWGTNSALISVRFPTYIIHFGTFLILGILIDYLIRILKQK</sequence>
<dbReference type="AlphaFoldDB" id="A0A1R0X6A0"/>
<gene>
    <name evidence="1" type="ORF">BJP51_21635</name>
</gene>
<reference evidence="1 2" key="1">
    <citation type="submission" date="2016-10" db="EMBL/GenBank/DDBJ databases">
        <title>Paenibacillus species isolates.</title>
        <authorList>
            <person name="Beno S.M."/>
        </authorList>
    </citation>
    <scope>NUCLEOTIDE SEQUENCE [LARGE SCALE GENOMIC DNA]</scope>
    <source>
        <strain evidence="1 2">FSL H7-0604</strain>
    </source>
</reference>
<organism evidence="1 2">
    <name type="scientific">Paenibacillus odorifer</name>
    <dbReference type="NCBI Taxonomy" id="189426"/>
    <lineage>
        <taxon>Bacteria</taxon>
        <taxon>Bacillati</taxon>
        <taxon>Bacillota</taxon>
        <taxon>Bacilli</taxon>
        <taxon>Bacillales</taxon>
        <taxon>Paenibacillaceae</taxon>
        <taxon>Paenibacillus</taxon>
    </lineage>
</organism>
<comment type="caution">
    <text evidence="1">The sequence shown here is derived from an EMBL/GenBank/DDBJ whole genome shotgun (WGS) entry which is preliminary data.</text>
</comment>
<evidence type="ECO:0000313" key="2">
    <source>
        <dbReference type="Proteomes" id="UP000187465"/>
    </source>
</evidence>
<dbReference type="EMBL" id="MKQP01000027">
    <property type="protein sequence ID" value="OMD30147.1"/>
    <property type="molecule type" value="Genomic_DNA"/>
</dbReference>